<dbReference type="EMBL" id="MORL01000001">
    <property type="protein sequence ID" value="OIN60586.1"/>
    <property type="molecule type" value="Genomic_DNA"/>
</dbReference>
<dbReference type="RefSeq" id="WP_071501088.1">
    <property type="nucleotide sequence ID" value="NZ_MORL01000001.1"/>
</dbReference>
<organism evidence="1 2">
    <name type="scientific">Arsenicibacter rosenii</name>
    <dbReference type="NCBI Taxonomy" id="1750698"/>
    <lineage>
        <taxon>Bacteria</taxon>
        <taxon>Pseudomonadati</taxon>
        <taxon>Bacteroidota</taxon>
        <taxon>Cytophagia</taxon>
        <taxon>Cytophagales</taxon>
        <taxon>Spirosomataceae</taxon>
        <taxon>Arsenicibacter</taxon>
    </lineage>
</organism>
<dbReference type="AlphaFoldDB" id="A0A1S2VQZ2"/>
<evidence type="ECO:0000313" key="1">
    <source>
        <dbReference type="EMBL" id="OIN60586.1"/>
    </source>
</evidence>
<reference evidence="1 2" key="1">
    <citation type="submission" date="2016-10" db="EMBL/GenBank/DDBJ databases">
        <title>Arsenicibacter rosenii gen. nov., sp. nov., an efficient arsenic-methylating bacterium isolated from an arsenic-contaminated paddy soil.</title>
        <authorList>
            <person name="Huang K."/>
        </authorList>
    </citation>
    <scope>NUCLEOTIDE SEQUENCE [LARGE SCALE GENOMIC DNA]</scope>
    <source>
        <strain evidence="1 2">SM-1</strain>
    </source>
</reference>
<evidence type="ECO:0000313" key="2">
    <source>
        <dbReference type="Proteomes" id="UP000181790"/>
    </source>
</evidence>
<protein>
    <submittedName>
        <fullName evidence="1">Uncharacterized protein</fullName>
    </submittedName>
</protein>
<proteinExistence type="predicted"/>
<gene>
    <name evidence="1" type="ORF">BLX24_00205</name>
</gene>
<dbReference type="Proteomes" id="UP000181790">
    <property type="component" value="Unassembled WGS sequence"/>
</dbReference>
<keyword evidence="2" id="KW-1185">Reference proteome</keyword>
<name>A0A1S2VQZ2_9BACT</name>
<comment type="caution">
    <text evidence="1">The sequence shown here is derived from an EMBL/GenBank/DDBJ whole genome shotgun (WGS) entry which is preliminary data.</text>
</comment>
<sequence length="236" mass="28008">MRLNNDVLYEFLKRKEIHYLYHANTVSTSITYLEQYGLLSRGAVEELGLFQTEQSSDKIDRDFDIWYDIFLDTIDLHGYFPRQNLYGPIVFKFSVDLVLNPDYEIWITKDNPIYWTSRNSNDEKYFIDVEELSQKWDVIQRQRMMITIRNNKTAILFDYLNKIIVDNPKVEITDGNINLFNEAISAIRKSIKNNPHLHDKLTVRECNNCYCHDNYLNGVGVADLKRLFLPKYLIDN</sequence>
<accession>A0A1S2VQZ2</accession>
<dbReference type="OrthoDB" id="9153376at2"/>